<dbReference type="EMBL" id="CAJVCH010565262">
    <property type="protein sequence ID" value="CAG7832487.1"/>
    <property type="molecule type" value="Genomic_DNA"/>
</dbReference>
<evidence type="ECO:0000313" key="2">
    <source>
        <dbReference type="EMBL" id="CAG7832487.1"/>
    </source>
</evidence>
<comment type="caution">
    <text evidence="2">The sequence shown here is derived from an EMBL/GenBank/DDBJ whole genome shotgun (WGS) entry which is preliminary data.</text>
</comment>
<evidence type="ECO:0000256" key="1">
    <source>
        <dbReference type="SAM" id="SignalP"/>
    </source>
</evidence>
<reference evidence="2" key="1">
    <citation type="submission" date="2021-06" db="EMBL/GenBank/DDBJ databases">
        <authorList>
            <person name="Hodson N. C."/>
            <person name="Mongue J. A."/>
            <person name="Jaron S. K."/>
        </authorList>
    </citation>
    <scope>NUCLEOTIDE SEQUENCE</scope>
</reference>
<sequence length="87" mass="9391">MKCVGVFVLVVATLVAVSAVERNSFNVEEIAIDQPSQSSLENTKQHQRQVQGDCLGSGKIVHDVCTQCCSGCVAMDPPHFHGLFECL</sequence>
<evidence type="ECO:0000313" key="3">
    <source>
        <dbReference type="Proteomes" id="UP000708208"/>
    </source>
</evidence>
<keyword evidence="1" id="KW-0732">Signal</keyword>
<keyword evidence="3" id="KW-1185">Reference proteome</keyword>
<proteinExistence type="predicted"/>
<dbReference type="AlphaFoldDB" id="A0A8J2LBN3"/>
<feature type="chain" id="PRO_5035269429" evidence="1">
    <location>
        <begin position="20"/>
        <end position="87"/>
    </location>
</feature>
<organism evidence="2 3">
    <name type="scientific">Allacma fusca</name>
    <dbReference type="NCBI Taxonomy" id="39272"/>
    <lineage>
        <taxon>Eukaryota</taxon>
        <taxon>Metazoa</taxon>
        <taxon>Ecdysozoa</taxon>
        <taxon>Arthropoda</taxon>
        <taxon>Hexapoda</taxon>
        <taxon>Collembola</taxon>
        <taxon>Symphypleona</taxon>
        <taxon>Sminthuridae</taxon>
        <taxon>Allacma</taxon>
    </lineage>
</organism>
<name>A0A8J2LBN3_9HEXA</name>
<protein>
    <submittedName>
        <fullName evidence="2">Uncharacterized protein</fullName>
    </submittedName>
</protein>
<dbReference type="Proteomes" id="UP000708208">
    <property type="component" value="Unassembled WGS sequence"/>
</dbReference>
<feature type="signal peptide" evidence="1">
    <location>
        <begin position="1"/>
        <end position="19"/>
    </location>
</feature>
<accession>A0A8J2LBN3</accession>
<gene>
    <name evidence="2" type="ORF">AFUS01_LOCUS42171</name>
</gene>